<feature type="chain" id="PRO_5011777942" evidence="1">
    <location>
        <begin position="23"/>
        <end position="356"/>
    </location>
</feature>
<dbReference type="Pfam" id="PF11751">
    <property type="entry name" value="PorP_SprF"/>
    <property type="match status" value="1"/>
</dbReference>
<reference evidence="3" key="1">
    <citation type="submission" date="2016-10" db="EMBL/GenBank/DDBJ databases">
        <authorList>
            <person name="Varghese N."/>
            <person name="Submissions S."/>
        </authorList>
    </citation>
    <scope>NUCLEOTIDE SEQUENCE [LARGE SCALE GENOMIC DNA]</scope>
    <source>
        <strain evidence="3">DSM 24740</strain>
    </source>
</reference>
<organism evidence="2 3">
    <name type="scientific">Neolewinella agarilytica</name>
    <dbReference type="NCBI Taxonomy" id="478744"/>
    <lineage>
        <taxon>Bacteria</taxon>
        <taxon>Pseudomonadati</taxon>
        <taxon>Bacteroidota</taxon>
        <taxon>Saprospiria</taxon>
        <taxon>Saprospirales</taxon>
        <taxon>Lewinellaceae</taxon>
        <taxon>Neolewinella</taxon>
    </lineage>
</organism>
<keyword evidence="1" id="KW-0732">Signal</keyword>
<dbReference type="RefSeq" id="WP_175489298.1">
    <property type="nucleotide sequence ID" value="NZ_FOFB01000007.1"/>
</dbReference>
<dbReference type="Proteomes" id="UP000199021">
    <property type="component" value="Unassembled WGS sequence"/>
</dbReference>
<dbReference type="InParanoid" id="A0A1H9EHS4"/>
<dbReference type="EMBL" id="FOFB01000007">
    <property type="protein sequence ID" value="SEQ25221.1"/>
    <property type="molecule type" value="Genomic_DNA"/>
</dbReference>
<evidence type="ECO:0000313" key="3">
    <source>
        <dbReference type="Proteomes" id="UP000199021"/>
    </source>
</evidence>
<sequence>MKKNCSTLLLFAFLLLPFLAHTQDARYAQMAAAPQLTNPAMTGMMAGELRFTANYRALYGSILESEGYRSIGAGIEWRRPAGNGNFFGIGAQLQRDEAGSSEFIRSQGLIGVSYQQHIGGSRRRGVAHFLTGGAQIGVGQRGFDFNKLWFSQQYFVDNTTREAFLDQSRASGELYGGRGAGTYLDVNAGLGYFGSFGERMGAYFGVGVFHLTQPDVSPLPGQSDVLDQRFVIHGGGEVPLGRGDMSLLPAARIMLQGPSYEALFGTNVRYTEGRWKEVALRAGIWGQISNQSGDSPGFNAWIVSVALETEKLQFGVSYDLAVGDLNTIANSRGGWELSMIYVLPASYREKVICPKF</sequence>
<dbReference type="AlphaFoldDB" id="A0A1H9EHS4"/>
<protein>
    <submittedName>
        <fullName evidence="2">Type IX secretion system membrane protein, PorP/SprF family</fullName>
    </submittedName>
</protein>
<dbReference type="STRING" id="478744.SAMN05444359_10784"/>
<dbReference type="InterPro" id="IPR019861">
    <property type="entry name" value="PorP/SprF_Bacteroidetes"/>
</dbReference>
<feature type="signal peptide" evidence="1">
    <location>
        <begin position="1"/>
        <end position="22"/>
    </location>
</feature>
<evidence type="ECO:0000313" key="2">
    <source>
        <dbReference type="EMBL" id="SEQ25221.1"/>
    </source>
</evidence>
<keyword evidence="3" id="KW-1185">Reference proteome</keyword>
<evidence type="ECO:0000256" key="1">
    <source>
        <dbReference type="SAM" id="SignalP"/>
    </source>
</evidence>
<accession>A0A1H9EHS4</accession>
<gene>
    <name evidence="2" type="ORF">SAMN05444359_10784</name>
</gene>
<name>A0A1H9EHS4_9BACT</name>
<proteinExistence type="predicted"/>
<dbReference type="NCBIfam" id="TIGR03519">
    <property type="entry name" value="T9SS_PorP_fam"/>
    <property type="match status" value="1"/>
</dbReference>